<evidence type="ECO:0000313" key="3">
    <source>
        <dbReference type="EMBL" id="CAG9766182.1"/>
    </source>
</evidence>
<sequence length="247" mass="28350">MLKFKTILVLLAIIAICAADRGIKRYKKKKHHLRHHHFLYYLTFLAVKLKIVFILGTIFTVSLVAAKIVAILKISEYMKHKYHHEEKIIYSNPYESHDHHDWGGSHGGYSFPSDISSNNYESFPPDISVDHPPEDAYNYDRSGPHQSARDVQGSISTGIYDQIMRIGDHLRQLNLTDIALNDMGIKDENCKKKFVCKADYNAHRNIILQTGFSILRDASYQKYKPNATATSEEACDELYQECTENVD</sequence>
<keyword evidence="1" id="KW-0472">Membrane</keyword>
<feature type="signal peptide" evidence="2">
    <location>
        <begin position="1"/>
        <end position="19"/>
    </location>
</feature>
<evidence type="ECO:0000313" key="4">
    <source>
        <dbReference type="Proteomes" id="UP001152799"/>
    </source>
</evidence>
<reference evidence="3" key="1">
    <citation type="submission" date="2022-01" db="EMBL/GenBank/DDBJ databases">
        <authorList>
            <person name="King R."/>
        </authorList>
    </citation>
    <scope>NUCLEOTIDE SEQUENCE</scope>
</reference>
<dbReference type="EMBL" id="OU892279">
    <property type="protein sequence ID" value="CAG9766182.1"/>
    <property type="molecule type" value="Genomic_DNA"/>
</dbReference>
<keyword evidence="2" id="KW-0732">Signal</keyword>
<gene>
    <name evidence="3" type="ORF">CEUTPL_LOCUS6770</name>
</gene>
<name>A0A9N9MP23_9CUCU</name>
<accession>A0A9N9MP23</accession>
<proteinExistence type="predicted"/>
<keyword evidence="4" id="KW-1185">Reference proteome</keyword>
<keyword evidence="1" id="KW-1133">Transmembrane helix</keyword>
<evidence type="ECO:0000256" key="1">
    <source>
        <dbReference type="SAM" id="Phobius"/>
    </source>
</evidence>
<evidence type="ECO:0000256" key="2">
    <source>
        <dbReference type="SAM" id="SignalP"/>
    </source>
</evidence>
<dbReference type="Proteomes" id="UP001152799">
    <property type="component" value="Chromosome 3"/>
</dbReference>
<feature type="chain" id="PRO_5040307870" evidence="2">
    <location>
        <begin position="20"/>
        <end position="247"/>
    </location>
</feature>
<dbReference type="AlphaFoldDB" id="A0A9N9MP23"/>
<keyword evidence="1" id="KW-0812">Transmembrane</keyword>
<protein>
    <submittedName>
        <fullName evidence="3">Uncharacterized protein</fullName>
    </submittedName>
</protein>
<feature type="transmembrane region" description="Helical" evidence="1">
    <location>
        <begin position="51"/>
        <end position="72"/>
    </location>
</feature>
<dbReference type="OrthoDB" id="7737307at2759"/>
<organism evidence="3 4">
    <name type="scientific">Ceutorhynchus assimilis</name>
    <name type="common">cabbage seed weevil</name>
    <dbReference type="NCBI Taxonomy" id="467358"/>
    <lineage>
        <taxon>Eukaryota</taxon>
        <taxon>Metazoa</taxon>
        <taxon>Ecdysozoa</taxon>
        <taxon>Arthropoda</taxon>
        <taxon>Hexapoda</taxon>
        <taxon>Insecta</taxon>
        <taxon>Pterygota</taxon>
        <taxon>Neoptera</taxon>
        <taxon>Endopterygota</taxon>
        <taxon>Coleoptera</taxon>
        <taxon>Polyphaga</taxon>
        <taxon>Cucujiformia</taxon>
        <taxon>Curculionidae</taxon>
        <taxon>Ceutorhynchinae</taxon>
        <taxon>Ceutorhynchus</taxon>
    </lineage>
</organism>